<dbReference type="PANTHER" id="PTHR30027:SF3">
    <property type="entry name" value="16S RRNA (URACIL(1498)-N(3))-METHYLTRANSFERASE"/>
    <property type="match status" value="1"/>
</dbReference>
<evidence type="ECO:0000256" key="12">
    <source>
        <dbReference type="PIRNR" id="PIRNR015601"/>
    </source>
</evidence>
<evidence type="ECO:0000259" key="13">
    <source>
        <dbReference type="Pfam" id="PF04452"/>
    </source>
</evidence>
<evidence type="ECO:0000256" key="1">
    <source>
        <dbReference type="ARBA" id="ARBA00004496"/>
    </source>
</evidence>
<dbReference type="GO" id="GO:0032259">
    <property type="term" value="P:methylation"/>
    <property type="evidence" value="ECO:0007669"/>
    <property type="project" value="UniProtKB-KW"/>
</dbReference>
<dbReference type="SUPFAM" id="SSF88697">
    <property type="entry name" value="PUA domain-like"/>
    <property type="match status" value="1"/>
</dbReference>
<evidence type="ECO:0000256" key="5">
    <source>
        <dbReference type="ARBA" id="ARBA00022490"/>
    </source>
</evidence>
<reference evidence="15 16" key="1">
    <citation type="submission" date="2024-01" db="EMBL/GenBank/DDBJ databases">
        <title>Hyphobacterium bacterium isolated from marine sediment.</title>
        <authorList>
            <person name="Zhao S."/>
        </authorList>
    </citation>
    <scope>NUCLEOTIDE SEQUENCE [LARGE SCALE GENOMIC DNA]</scope>
    <source>
        <strain evidence="16">HN65</strain>
    </source>
</reference>
<evidence type="ECO:0000256" key="9">
    <source>
        <dbReference type="ARBA" id="ARBA00022691"/>
    </source>
</evidence>
<dbReference type="GO" id="GO:0008168">
    <property type="term" value="F:methyltransferase activity"/>
    <property type="evidence" value="ECO:0007669"/>
    <property type="project" value="UniProtKB-KW"/>
</dbReference>
<dbReference type="Proteomes" id="UP001354971">
    <property type="component" value="Unassembled WGS sequence"/>
</dbReference>
<keyword evidence="16" id="KW-1185">Reference proteome</keyword>
<dbReference type="NCBIfam" id="NF008696">
    <property type="entry name" value="PRK11713.3-5"/>
    <property type="match status" value="1"/>
</dbReference>
<evidence type="ECO:0000256" key="3">
    <source>
        <dbReference type="ARBA" id="ARBA00012328"/>
    </source>
</evidence>
<dbReference type="Pfam" id="PF20260">
    <property type="entry name" value="PUA_4"/>
    <property type="match status" value="1"/>
</dbReference>
<evidence type="ECO:0000256" key="2">
    <source>
        <dbReference type="ARBA" id="ARBA00005528"/>
    </source>
</evidence>
<dbReference type="PIRSF" id="PIRSF015601">
    <property type="entry name" value="MTase_slr0722"/>
    <property type="match status" value="1"/>
</dbReference>
<dbReference type="InterPro" id="IPR029026">
    <property type="entry name" value="tRNA_m1G_MTases_N"/>
</dbReference>
<dbReference type="CDD" id="cd18084">
    <property type="entry name" value="RsmE-like"/>
    <property type="match status" value="1"/>
</dbReference>
<dbReference type="EMBL" id="JAZDRP010000002">
    <property type="protein sequence ID" value="MEE2525318.1"/>
    <property type="molecule type" value="Genomic_DNA"/>
</dbReference>
<dbReference type="PANTHER" id="PTHR30027">
    <property type="entry name" value="RIBOSOMAL RNA SMALL SUBUNIT METHYLTRANSFERASE E"/>
    <property type="match status" value="1"/>
</dbReference>
<comment type="caution">
    <text evidence="15">The sequence shown here is derived from an EMBL/GenBank/DDBJ whole genome shotgun (WGS) entry which is preliminary data.</text>
</comment>
<keyword evidence="5 12" id="KW-0963">Cytoplasm</keyword>
<organism evidence="15 16">
    <name type="scientific">Hyphobacterium lacteum</name>
    <dbReference type="NCBI Taxonomy" id="3116575"/>
    <lineage>
        <taxon>Bacteria</taxon>
        <taxon>Pseudomonadati</taxon>
        <taxon>Pseudomonadota</taxon>
        <taxon>Alphaproteobacteria</taxon>
        <taxon>Maricaulales</taxon>
        <taxon>Maricaulaceae</taxon>
        <taxon>Hyphobacterium</taxon>
    </lineage>
</organism>
<keyword evidence="8 12" id="KW-0808">Transferase</keyword>
<dbReference type="Gene3D" id="3.40.1280.10">
    <property type="match status" value="1"/>
</dbReference>
<comment type="function">
    <text evidence="10 12">Specifically methylates the N3 position of the uracil ring of uridine 1498 (m3U1498) in 16S rRNA. Acts on the fully assembled 30S ribosomal subunit.</text>
</comment>
<evidence type="ECO:0000256" key="10">
    <source>
        <dbReference type="ARBA" id="ARBA00025699"/>
    </source>
</evidence>
<feature type="domain" description="Ribosomal RNA small subunit methyltransferase E PUA-like" evidence="14">
    <location>
        <begin position="20"/>
        <end position="66"/>
    </location>
</feature>
<dbReference type="Gene3D" id="2.40.240.20">
    <property type="entry name" value="Hypothetical PUA domain-like, domain 1"/>
    <property type="match status" value="1"/>
</dbReference>
<sequence>MSDPRLYCDLALSEGASIPLDKDASHYLVSVMRRREGETVRLFNGKDGEWTAEISTANRKGALLTVQARLRASAGVPDVDLLFAPVKKARTDFIVEKATELGVRRLRPVITRRTIAERVRTDRLAALAREAAEQTERFDLPEIAEAEALERVLAGWPEERVLIFCDEAGDAAPMAQALAGLGGRPVAILTGPEGGFTPEEREIIRAIPSAIPVSLGPRILRADTAAAAALTLFQAICGDWAGDAQPRE</sequence>
<accession>A0ABU7LN16</accession>
<dbReference type="InterPro" id="IPR029028">
    <property type="entry name" value="Alpha/beta_knot_MTases"/>
</dbReference>
<dbReference type="EC" id="2.1.1.193" evidence="3 12"/>
<evidence type="ECO:0000313" key="16">
    <source>
        <dbReference type="Proteomes" id="UP001354971"/>
    </source>
</evidence>
<dbReference type="InterPro" id="IPR015947">
    <property type="entry name" value="PUA-like_sf"/>
</dbReference>
<dbReference type="InterPro" id="IPR006700">
    <property type="entry name" value="RsmE"/>
</dbReference>
<dbReference type="InterPro" id="IPR046886">
    <property type="entry name" value="RsmE_MTase_dom"/>
</dbReference>
<gene>
    <name evidence="15" type="ORF">V0U79_02995</name>
</gene>
<feature type="domain" description="Ribosomal RNA small subunit methyltransferase E methyltransferase" evidence="13">
    <location>
        <begin position="78"/>
        <end position="234"/>
    </location>
</feature>
<dbReference type="RefSeq" id="WP_330197981.1">
    <property type="nucleotide sequence ID" value="NZ_JAZDRP010000002.1"/>
</dbReference>
<comment type="subcellular location">
    <subcellularLocation>
        <location evidence="1 12">Cytoplasm</location>
    </subcellularLocation>
</comment>
<dbReference type="Pfam" id="PF04452">
    <property type="entry name" value="Methyltrans_RNA"/>
    <property type="match status" value="1"/>
</dbReference>
<protein>
    <recommendedName>
        <fullName evidence="4 12">Ribosomal RNA small subunit methyltransferase E</fullName>
        <ecNumber evidence="3 12">2.1.1.193</ecNumber>
    </recommendedName>
</protein>
<evidence type="ECO:0000256" key="7">
    <source>
        <dbReference type="ARBA" id="ARBA00022603"/>
    </source>
</evidence>
<evidence type="ECO:0000256" key="6">
    <source>
        <dbReference type="ARBA" id="ARBA00022552"/>
    </source>
</evidence>
<keyword evidence="7 12" id="KW-0489">Methyltransferase</keyword>
<evidence type="ECO:0000256" key="4">
    <source>
        <dbReference type="ARBA" id="ARBA00013673"/>
    </source>
</evidence>
<evidence type="ECO:0000256" key="8">
    <source>
        <dbReference type="ARBA" id="ARBA00022679"/>
    </source>
</evidence>
<evidence type="ECO:0000259" key="14">
    <source>
        <dbReference type="Pfam" id="PF20260"/>
    </source>
</evidence>
<name>A0ABU7LN16_9PROT</name>
<dbReference type="SUPFAM" id="SSF75217">
    <property type="entry name" value="alpha/beta knot"/>
    <property type="match status" value="1"/>
</dbReference>
<evidence type="ECO:0000313" key="15">
    <source>
        <dbReference type="EMBL" id="MEE2525318.1"/>
    </source>
</evidence>
<comment type="catalytic activity">
    <reaction evidence="11 12">
        <text>uridine(1498) in 16S rRNA + S-adenosyl-L-methionine = N(3)-methyluridine(1498) in 16S rRNA + S-adenosyl-L-homocysteine + H(+)</text>
        <dbReference type="Rhea" id="RHEA:42920"/>
        <dbReference type="Rhea" id="RHEA-COMP:10283"/>
        <dbReference type="Rhea" id="RHEA-COMP:10284"/>
        <dbReference type="ChEBI" id="CHEBI:15378"/>
        <dbReference type="ChEBI" id="CHEBI:57856"/>
        <dbReference type="ChEBI" id="CHEBI:59789"/>
        <dbReference type="ChEBI" id="CHEBI:65315"/>
        <dbReference type="ChEBI" id="CHEBI:74502"/>
        <dbReference type="EC" id="2.1.1.193"/>
    </reaction>
</comment>
<comment type="similarity">
    <text evidence="2 12">Belongs to the RNA methyltransferase RsmE family.</text>
</comment>
<dbReference type="NCBIfam" id="TIGR00046">
    <property type="entry name" value="RsmE family RNA methyltransferase"/>
    <property type="match status" value="1"/>
</dbReference>
<proteinExistence type="inferred from homology"/>
<evidence type="ECO:0000256" key="11">
    <source>
        <dbReference type="ARBA" id="ARBA00047944"/>
    </source>
</evidence>
<dbReference type="InterPro" id="IPR046887">
    <property type="entry name" value="RsmE_PUA-like"/>
</dbReference>
<keyword evidence="6 12" id="KW-0698">rRNA processing</keyword>
<keyword evidence="9 12" id="KW-0949">S-adenosyl-L-methionine</keyword>